<gene>
    <name evidence="1" type="ORF">EAG_02380</name>
</gene>
<dbReference type="AlphaFoldDB" id="E2ASM1"/>
<organism evidence="2">
    <name type="scientific">Camponotus floridanus</name>
    <name type="common">Florida carpenter ant</name>
    <dbReference type="NCBI Taxonomy" id="104421"/>
    <lineage>
        <taxon>Eukaryota</taxon>
        <taxon>Metazoa</taxon>
        <taxon>Ecdysozoa</taxon>
        <taxon>Arthropoda</taxon>
        <taxon>Hexapoda</taxon>
        <taxon>Insecta</taxon>
        <taxon>Pterygota</taxon>
        <taxon>Neoptera</taxon>
        <taxon>Endopterygota</taxon>
        <taxon>Hymenoptera</taxon>
        <taxon>Apocrita</taxon>
        <taxon>Aculeata</taxon>
        <taxon>Formicoidea</taxon>
        <taxon>Formicidae</taxon>
        <taxon>Formicinae</taxon>
        <taxon>Camponotus</taxon>
    </lineage>
</organism>
<dbReference type="EMBL" id="GL442330">
    <property type="protein sequence ID" value="EFN63581.1"/>
    <property type="molecule type" value="Genomic_DNA"/>
</dbReference>
<evidence type="ECO:0000313" key="2">
    <source>
        <dbReference type="Proteomes" id="UP000000311"/>
    </source>
</evidence>
<keyword evidence="2" id="KW-1185">Reference proteome</keyword>
<proteinExistence type="predicted"/>
<evidence type="ECO:0000313" key="1">
    <source>
        <dbReference type="EMBL" id="EFN63581.1"/>
    </source>
</evidence>
<name>E2ASM1_CAMFO</name>
<dbReference type="Proteomes" id="UP000000311">
    <property type="component" value="Unassembled WGS sequence"/>
</dbReference>
<sequence length="286" mass="32380">MEYLRNAGITDSPLLMMMHISMTSLTIGQIVSCHKSTEFRQLAQSRCGFYCRERDRNGPLTKCCHTNSQQVLASVVIGQQIYGLGLKRNSFLANFVGSQCKRRYTRQVLLYMSSKAPLDTTSATLRSINEETSNGIVRSREFRLRSSRAGGSSGTLHGAHVLLQQEVTSPEIVSRSNVTWSCRKLRLEEERGWEGKERCNRTDGRGVIEDYFVLVLNHLSSDTTLPMLLYREDTPDILSISRSTGRKPALETVRECSLEISVTVICRRKIEFVQVFDYQGVRIAKV</sequence>
<reference evidence="1 2" key="1">
    <citation type="journal article" date="2010" name="Science">
        <title>Genomic comparison of the ants Camponotus floridanus and Harpegnathos saltator.</title>
        <authorList>
            <person name="Bonasio R."/>
            <person name="Zhang G."/>
            <person name="Ye C."/>
            <person name="Mutti N.S."/>
            <person name="Fang X."/>
            <person name="Qin N."/>
            <person name="Donahue G."/>
            <person name="Yang P."/>
            <person name="Li Q."/>
            <person name="Li C."/>
            <person name="Zhang P."/>
            <person name="Huang Z."/>
            <person name="Berger S.L."/>
            <person name="Reinberg D."/>
            <person name="Wang J."/>
            <person name="Liebig J."/>
        </authorList>
    </citation>
    <scope>NUCLEOTIDE SEQUENCE [LARGE SCALE GENOMIC DNA]</scope>
    <source>
        <strain evidence="2">C129</strain>
    </source>
</reference>
<dbReference type="InParanoid" id="E2ASM1"/>
<protein>
    <submittedName>
        <fullName evidence="1">Uncharacterized protein</fullName>
    </submittedName>
</protein>
<accession>E2ASM1</accession>